<organism evidence="1 2">
    <name type="scientific">Clostridium botulinum C/D str. DC5</name>
    <dbReference type="NCBI Taxonomy" id="1443128"/>
    <lineage>
        <taxon>Bacteria</taxon>
        <taxon>Bacillati</taxon>
        <taxon>Bacillota</taxon>
        <taxon>Clostridia</taxon>
        <taxon>Eubacteriales</taxon>
        <taxon>Clostridiaceae</taxon>
        <taxon>Clostridium</taxon>
    </lineage>
</organism>
<sequence length="313" mass="33976">MNYKNITSCNYKRVDEIISCICSNEYPFFLDKSNVVGVGLGYKVKNGFCTFQKCIKVFVTEKVPSNELPSADLVPPIYKGLMTDVVDAGYFKPHSLTQKVRPVICGYSIGPQPIFGVGTLGCLVTDGFSRFILSNNHVLANFNSLAINTPILQPGVKDGGKAEADVVANLTKFIPLRPVTTFRRPDNYADCAIARLTDKSIASPEIALAGNPKGVKPPKLNEYVKKVGKTSELTEGRITAINTTYTADYGTKDVLFKNQIVTTFLSQQGDSGAVLLDVDNYVLGLIIGGTNTFTISNNISDVLRLLSIGIITK</sequence>
<dbReference type="AlphaFoldDB" id="A0A0A0HWL7"/>
<reference evidence="1 2" key="1">
    <citation type="submission" date="2014-01" db="EMBL/GenBank/DDBJ databases">
        <title>Plasmidome dynamics in the species complex Clostridium novyi sensu lato converts strains of independent lineages into distinctly different pathogens.</title>
        <authorList>
            <person name="Skarin H."/>
            <person name="Segerman B."/>
        </authorList>
    </citation>
    <scope>NUCLEOTIDE SEQUENCE [LARGE SCALE GENOMIC DNA]</scope>
    <source>
        <strain evidence="1 2">DC5</strain>
    </source>
</reference>
<accession>A0A0A0HWL7</accession>
<evidence type="ECO:0008006" key="3">
    <source>
        <dbReference type="Google" id="ProtNLM"/>
    </source>
</evidence>
<dbReference type="InterPro" id="IPR043504">
    <property type="entry name" value="Peptidase_S1_PA_chymotrypsin"/>
</dbReference>
<name>A0A0A0HWL7_CLOBO</name>
<dbReference type="Proteomes" id="UP000030014">
    <property type="component" value="Unassembled WGS sequence"/>
</dbReference>
<evidence type="ECO:0000313" key="2">
    <source>
        <dbReference type="Proteomes" id="UP000030014"/>
    </source>
</evidence>
<protein>
    <recommendedName>
        <fullName evidence="3">Peptidase S1 domain-containing protein</fullName>
    </recommendedName>
</protein>
<evidence type="ECO:0000313" key="1">
    <source>
        <dbReference type="EMBL" id="KGM92967.1"/>
    </source>
</evidence>
<proteinExistence type="predicted"/>
<dbReference type="RefSeq" id="WP_039260335.1">
    <property type="nucleotide sequence ID" value="NZ_JDRY01000177.1"/>
</dbReference>
<dbReference type="InterPro" id="IPR009003">
    <property type="entry name" value="Peptidase_S1_PA"/>
</dbReference>
<comment type="caution">
    <text evidence="1">The sequence shown here is derived from an EMBL/GenBank/DDBJ whole genome shotgun (WGS) entry which is preliminary data.</text>
</comment>
<dbReference type="Gene3D" id="2.40.10.10">
    <property type="entry name" value="Trypsin-like serine proteases"/>
    <property type="match status" value="1"/>
</dbReference>
<dbReference type="SUPFAM" id="SSF50494">
    <property type="entry name" value="Trypsin-like serine proteases"/>
    <property type="match status" value="1"/>
</dbReference>
<gene>
    <name evidence="1" type="ORF">Z955_16445</name>
</gene>
<dbReference type="EMBL" id="JDRY01000177">
    <property type="protein sequence ID" value="KGM92967.1"/>
    <property type="molecule type" value="Genomic_DNA"/>
</dbReference>